<keyword evidence="2" id="KW-0812">Transmembrane</keyword>
<dbReference type="AlphaFoldDB" id="A0A183U478"/>
<keyword evidence="7" id="KW-1185">Reference proteome</keyword>
<dbReference type="InterPro" id="IPR028082">
    <property type="entry name" value="Peripla_BP_I"/>
</dbReference>
<dbReference type="InterPro" id="IPR015683">
    <property type="entry name" value="Ionotropic_Glu_rcpt"/>
</dbReference>
<dbReference type="Pfam" id="PF01094">
    <property type="entry name" value="ANF_receptor"/>
    <property type="match status" value="1"/>
</dbReference>
<feature type="domain" description="Receptor ligand binding region" evidence="5">
    <location>
        <begin position="34"/>
        <end position="186"/>
    </location>
</feature>
<evidence type="ECO:0000256" key="1">
    <source>
        <dbReference type="ARBA" id="ARBA00004370"/>
    </source>
</evidence>
<dbReference type="SUPFAM" id="SSF53822">
    <property type="entry name" value="Periplasmic binding protein-like I"/>
    <property type="match status" value="1"/>
</dbReference>
<comment type="subcellular location">
    <subcellularLocation>
        <location evidence="1">Membrane</location>
    </subcellularLocation>
</comment>
<evidence type="ECO:0000256" key="4">
    <source>
        <dbReference type="ARBA" id="ARBA00023136"/>
    </source>
</evidence>
<evidence type="ECO:0000313" key="6">
    <source>
        <dbReference type="EMBL" id="VDM29015.1"/>
    </source>
</evidence>
<organism evidence="7 8">
    <name type="scientific">Toxocara canis</name>
    <name type="common">Canine roundworm</name>
    <dbReference type="NCBI Taxonomy" id="6265"/>
    <lineage>
        <taxon>Eukaryota</taxon>
        <taxon>Metazoa</taxon>
        <taxon>Ecdysozoa</taxon>
        <taxon>Nematoda</taxon>
        <taxon>Chromadorea</taxon>
        <taxon>Rhabditida</taxon>
        <taxon>Spirurina</taxon>
        <taxon>Ascaridomorpha</taxon>
        <taxon>Ascaridoidea</taxon>
        <taxon>Toxocaridae</taxon>
        <taxon>Toxocara</taxon>
    </lineage>
</organism>
<dbReference type="Gene3D" id="3.40.50.2300">
    <property type="match status" value="1"/>
</dbReference>
<dbReference type="GO" id="GO:0016020">
    <property type="term" value="C:membrane"/>
    <property type="evidence" value="ECO:0007669"/>
    <property type="project" value="UniProtKB-SubCell"/>
</dbReference>
<accession>A0A183U478</accession>
<reference evidence="8" key="1">
    <citation type="submission" date="2016-06" db="UniProtKB">
        <authorList>
            <consortium name="WormBaseParasite"/>
        </authorList>
    </citation>
    <scope>IDENTIFICATION</scope>
</reference>
<dbReference type="PANTHER" id="PTHR34836">
    <property type="entry name" value="OS06G0188250 PROTEIN"/>
    <property type="match status" value="1"/>
</dbReference>
<evidence type="ECO:0000259" key="5">
    <source>
        <dbReference type="Pfam" id="PF01094"/>
    </source>
</evidence>
<dbReference type="InterPro" id="IPR001828">
    <property type="entry name" value="ANF_lig-bd_rcpt"/>
</dbReference>
<evidence type="ECO:0000313" key="7">
    <source>
        <dbReference type="Proteomes" id="UP000050794"/>
    </source>
</evidence>
<evidence type="ECO:0000256" key="3">
    <source>
        <dbReference type="ARBA" id="ARBA00022989"/>
    </source>
</evidence>
<gene>
    <name evidence="6" type="ORF">TCNE_LOCUS3298</name>
</gene>
<dbReference type="WBParaSite" id="TCNE_0000329801-mRNA-1">
    <property type="protein sequence ID" value="TCNE_0000329801-mRNA-1"/>
    <property type="gene ID" value="TCNE_0000329801"/>
</dbReference>
<evidence type="ECO:0000256" key="2">
    <source>
        <dbReference type="ARBA" id="ARBA00022692"/>
    </source>
</evidence>
<name>A0A183U478_TOXCA</name>
<evidence type="ECO:0000313" key="8">
    <source>
        <dbReference type="WBParaSite" id="TCNE_0000329801-mRNA-1"/>
    </source>
</evidence>
<protein>
    <submittedName>
        <fullName evidence="8">ANF_receptor domain-containing protein</fullName>
    </submittedName>
</protein>
<proteinExistence type="predicted"/>
<keyword evidence="3" id="KW-1133">Transmembrane helix</keyword>
<sequence length="375" mass="42806">MLCSLPFERRIKLIHILIRRQSISHLNLDLSKLRIIQMAPPIEHQIKAMLALLKRYNWSKFGVVTSKMAGSNEFLQQVQEQIEENDERSFKLRIVHHEHIDDSQAVERIEDRLNRLKKSEARIILLYSTFNAARKIFQVANSSGLLGSKYLWIGTQSVKGAMTSTTPPIQPGMLSINFHTVSNAMFPPSDDVLPLIIGLAPKLFGLALSKLAANETFPVQSTSTCDNNASLTSWANGEIIYKYMKDSFVKGNPYHSKDGLDSFFYMFNKHGKLKDSYLTISNLRTKRNKDSKSENLIWDKVRYFLETTSCSTLVVNYHSLDRLSLVWSGKVGNRTRASRTRSGSCPTALPPPVHVYTFYFSQFEKPSYIERCRSL</sequence>
<dbReference type="EMBL" id="UYWY01004079">
    <property type="protein sequence ID" value="VDM29015.1"/>
    <property type="molecule type" value="Genomic_DNA"/>
</dbReference>
<dbReference type="PANTHER" id="PTHR34836:SF9">
    <property type="entry name" value="RECEPTOR LIGAND BINDING REGION DOMAIN-CONTAINING PROTEIN"/>
    <property type="match status" value="1"/>
</dbReference>
<dbReference type="Proteomes" id="UP000050794">
    <property type="component" value="Unassembled WGS sequence"/>
</dbReference>
<reference evidence="6 7" key="2">
    <citation type="submission" date="2018-11" db="EMBL/GenBank/DDBJ databases">
        <authorList>
            <consortium name="Pathogen Informatics"/>
        </authorList>
    </citation>
    <scope>NUCLEOTIDE SEQUENCE [LARGE SCALE GENOMIC DNA]</scope>
</reference>
<keyword evidence="4" id="KW-0472">Membrane</keyword>